<dbReference type="SUPFAM" id="SSF52949">
    <property type="entry name" value="Macro domain-like"/>
    <property type="match status" value="1"/>
</dbReference>
<reference evidence="2 3" key="1">
    <citation type="submission" date="2022-07" db="EMBL/GenBank/DDBJ databases">
        <title>Novel species in genus cellulomonas.</title>
        <authorList>
            <person name="Ye L."/>
        </authorList>
    </citation>
    <scope>NUCLEOTIDE SEQUENCE [LARGE SCALE GENOMIC DNA]</scope>
    <source>
        <strain evidence="3">zg-B89</strain>
    </source>
</reference>
<dbReference type="EMBL" id="CP101987">
    <property type="protein sequence ID" value="UUI71283.1"/>
    <property type="molecule type" value="Genomic_DNA"/>
</dbReference>
<dbReference type="Gene3D" id="3.40.220.10">
    <property type="entry name" value="Leucine Aminopeptidase, subunit E, domain 1"/>
    <property type="match status" value="1"/>
</dbReference>
<dbReference type="RefSeq" id="WP_227576618.1">
    <property type="nucleotide sequence ID" value="NZ_CP101987.1"/>
</dbReference>
<gene>
    <name evidence="2" type="ORF">NP048_16010</name>
</gene>
<proteinExistence type="predicted"/>
<evidence type="ECO:0000313" key="3">
    <source>
        <dbReference type="Proteomes" id="UP001316384"/>
    </source>
</evidence>
<name>A0ABY5KNG4_9CELL</name>
<evidence type="ECO:0000313" key="2">
    <source>
        <dbReference type="EMBL" id="UUI71283.1"/>
    </source>
</evidence>
<dbReference type="SMART" id="SM00506">
    <property type="entry name" value="A1pp"/>
    <property type="match status" value="1"/>
</dbReference>
<dbReference type="Proteomes" id="UP001316384">
    <property type="component" value="Chromosome"/>
</dbReference>
<dbReference type="NCBIfam" id="NF001664">
    <property type="entry name" value="PRK00431.1-6"/>
    <property type="match status" value="1"/>
</dbReference>
<dbReference type="Pfam" id="PF01661">
    <property type="entry name" value="Macro"/>
    <property type="match status" value="1"/>
</dbReference>
<sequence>MAIMTVLGDITRQDVDVVVNAANSTLLGGGGVDGAIHAAAGPGLLAACRELRRTTWPQGLPVGHAVATPAFDLPARWVVHTVGPDRHRGQDDPALLASCFTASLDVADGLGATSIAMPAVGAGVYGWDAVQAADVAVGATRSWVDAHPTTPLTVIRFVLFSPRLLAAFDAALARG</sequence>
<dbReference type="InterPro" id="IPR002589">
    <property type="entry name" value="Macro_dom"/>
</dbReference>
<feature type="domain" description="Macro" evidence="1">
    <location>
        <begin position="1"/>
        <end position="175"/>
    </location>
</feature>
<dbReference type="InterPro" id="IPR043472">
    <property type="entry name" value="Macro_dom-like"/>
</dbReference>
<organism evidence="2 3">
    <name type="scientific">Cellulomonas xiejunii</name>
    <dbReference type="NCBI Taxonomy" id="2968083"/>
    <lineage>
        <taxon>Bacteria</taxon>
        <taxon>Bacillati</taxon>
        <taxon>Actinomycetota</taxon>
        <taxon>Actinomycetes</taxon>
        <taxon>Micrococcales</taxon>
        <taxon>Cellulomonadaceae</taxon>
        <taxon>Cellulomonas</taxon>
    </lineage>
</organism>
<keyword evidence="3" id="KW-1185">Reference proteome</keyword>
<dbReference type="PANTHER" id="PTHR11106">
    <property type="entry name" value="GANGLIOSIDE INDUCED DIFFERENTIATION ASSOCIATED PROTEIN 2-RELATED"/>
    <property type="match status" value="1"/>
</dbReference>
<dbReference type="PANTHER" id="PTHR11106:SF27">
    <property type="entry name" value="MACRO DOMAIN-CONTAINING PROTEIN"/>
    <property type="match status" value="1"/>
</dbReference>
<dbReference type="PROSITE" id="PS51154">
    <property type="entry name" value="MACRO"/>
    <property type="match status" value="1"/>
</dbReference>
<protein>
    <submittedName>
        <fullName evidence="2">O-acetyl-ADP-ribose deacetylase</fullName>
    </submittedName>
</protein>
<accession>A0ABY5KNG4</accession>
<evidence type="ECO:0000259" key="1">
    <source>
        <dbReference type="PROSITE" id="PS51154"/>
    </source>
</evidence>